<keyword evidence="2" id="KW-1185">Reference proteome</keyword>
<accession>A0A2S7SZN5</accession>
<dbReference type="Proteomes" id="UP000239872">
    <property type="component" value="Unassembled WGS sequence"/>
</dbReference>
<sequence>MKSIHTLVIAGVAALSMTACGKIKQAKNMLSNADVVTHFGFHEKSYWVYSDDLTGRVDSFVIVGYKNKINVSNITDGTDIDDVSLCIADYNSEANAVDTFNWRVALGVNTVSLFIDDPKVGDHGYSGKLFCYPFKKGFYETLLGGNDVAHSTITNVYSSYVVNGTTYYNVAEINLYAGNTIAGYPYAKNDFIYISADAGVIKMNIDHPQATLKKNWEVLRYKLVF</sequence>
<comment type="caution">
    <text evidence="1">The sequence shown here is derived from an EMBL/GenBank/DDBJ whole genome shotgun (WGS) entry which is preliminary data.</text>
</comment>
<name>A0A2S7SZN5_9BACT</name>
<dbReference type="AlphaFoldDB" id="A0A2S7SZN5"/>
<gene>
    <name evidence="1" type="ORF">CJD36_009825</name>
</gene>
<dbReference type="PROSITE" id="PS51257">
    <property type="entry name" value="PROKAR_LIPOPROTEIN"/>
    <property type="match status" value="1"/>
</dbReference>
<evidence type="ECO:0000313" key="2">
    <source>
        <dbReference type="Proteomes" id="UP000239872"/>
    </source>
</evidence>
<reference evidence="1 2" key="1">
    <citation type="submission" date="2018-01" db="EMBL/GenBank/DDBJ databases">
        <title>A novel member of the phylum Bacteroidetes isolated from glacier ice.</title>
        <authorList>
            <person name="Liu Q."/>
            <person name="Xin Y.-H."/>
        </authorList>
    </citation>
    <scope>NUCLEOTIDE SEQUENCE [LARGE SCALE GENOMIC DNA]</scope>
    <source>
        <strain evidence="1 2">RB1R16</strain>
    </source>
</reference>
<proteinExistence type="predicted"/>
<organism evidence="1 2">
    <name type="scientific">Flavipsychrobacter stenotrophus</name>
    <dbReference type="NCBI Taxonomy" id="2077091"/>
    <lineage>
        <taxon>Bacteria</taxon>
        <taxon>Pseudomonadati</taxon>
        <taxon>Bacteroidota</taxon>
        <taxon>Chitinophagia</taxon>
        <taxon>Chitinophagales</taxon>
        <taxon>Chitinophagaceae</taxon>
        <taxon>Flavipsychrobacter</taxon>
    </lineage>
</organism>
<dbReference type="EMBL" id="PPSL01000002">
    <property type="protein sequence ID" value="PQJ12077.1"/>
    <property type="molecule type" value="Genomic_DNA"/>
</dbReference>
<dbReference type="RefSeq" id="WP_105038956.1">
    <property type="nucleotide sequence ID" value="NZ_PPSL01000002.1"/>
</dbReference>
<protein>
    <submittedName>
        <fullName evidence="1">Uncharacterized protein</fullName>
    </submittedName>
</protein>
<evidence type="ECO:0000313" key="1">
    <source>
        <dbReference type="EMBL" id="PQJ12077.1"/>
    </source>
</evidence>